<accession>A0ABQ3JFK8</accession>
<dbReference type="Proteomes" id="UP000605897">
    <property type="component" value="Unassembled WGS sequence"/>
</dbReference>
<evidence type="ECO:0000313" key="2">
    <source>
        <dbReference type="Proteomes" id="UP000605897"/>
    </source>
</evidence>
<evidence type="ECO:0000313" key="1">
    <source>
        <dbReference type="EMBL" id="GHF18870.1"/>
    </source>
</evidence>
<comment type="caution">
    <text evidence="1">The sequence shown here is derived from an EMBL/GenBank/DDBJ whole genome shotgun (WGS) entry which is preliminary data.</text>
</comment>
<dbReference type="RefSeq" id="WP_191248046.1">
    <property type="nucleotide sequence ID" value="NZ_BNAU01000008.1"/>
</dbReference>
<organism evidence="1 2">
    <name type="scientific">Amycolatopsis deserti</name>
    <dbReference type="NCBI Taxonomy" id="185696"/>
    <lineage>
        <taxon>Bacteria</taxon>
        <taxon>Bacillati</taxon>
        <taxon>Actinomycetota</taxon>
        <taxon>Actinomycetes</taxon>
        <taxon>Pseudonocardiales</taxon>
        <taxon>Pseudonocardiaceae</taxon>
        <taxon>Amycolatopsis</taxon>
    </lineage>
</organism>
<reference evidence="2" key="1">
    <citation type="journal article" date="2019" name="Int. J. Syst. Evol. Microbiol.">
        <title>The Global Catalogue of Microorganisms (GCM) 10K type strain sequencing project: providing services to taxonomists for standard genome sequencing and annotation.</title>
        <authorList>
            <consortium name="The Broad Institute Genomics Platform"/>
            <consortium name="The Broad Institute Genome Sequencing Center for Infectious Disease"/>
            <person name="Wu L."/>
            <person name="Ma J."/>
        </authorList>
    </citation>
    <scope>NUCLEOTIDE SEQUENCE [LARGE SCALE GENOMIC DNA]</scope>
    <source>
        <strain evidence="2">CGMCC 4.7677</strain>
    </source>
</reference>
<gene>
    <name evidence="1" type="ORF">GCM10017786_60780</name>
</gene>
<protein>
    <recommendedName>
        <fullName evidence="3">DUF1684 domain-containing protein</fullName>
    </recommendedName>
</protein>
<evidence type="ECO:0008006" key="3">
    <source>
        <dbReference type="Google" id="ProtNLM"/>
    </source>
</evidence>
<dbReference type="PANTHER" id="PTHR41913:SF1">
    <property type="entry name" value="DUF1684 DOMAIN-CONTAINING PROTEIN"/>
    <property type="match status" value="1"/>
</dbReference>
<sequence>MSDLPAAGTARSAARLHAEWTEFRRAWLDFLSAPYGLLSPVGLYWLGDRPESFDEVPGSWWVEDSRRILVRAAAGDGLVLDDRPVDGVTEVFDVARPRNIRPVRHGEVVISPVLFPAQTSQPAQLGIQPRDPYVASRRLELGIPTYPFDPKWIVPARYEPYEGRRPVVLRSVVENKVKDLGIFGRVVFELADGEHTLEVYAGPEHELHIPFRDRTSGVTTFAGARLVFAPRPASANGGAFEFDLDFNRSVNGPCGFSPYTTCALPPPGNTLPVAVEAGEQLPLWMEQPSAWAR</sequence>
<dbReference type="Pfam" id="PF07920">
    <property type="entry name" value="DUF1684"/>
    <property type="match status" value="1"/>
</dbReference>
<name>A0ABQ3JFK8_9PSEU</name>
<dbReference type="PANTHER" id="PTHR41913">
    <property type="entry name" value="DUF1684 DOMAIN-CONTAINING PROTEIN"/>
    <property type="match status" value="1"/>
</dbReference>
<dbReference type="InterPro" id="IPR012467">
    <property type="entry name" value="DUF1684"/>
</dbReference>
<keyword evidence="2" id="KW-1185">Reference proteome</keyword>
<proteinExistence type="predicted"/>
<dbReference type="EMBL" id="BNAU01000008">
    <property type="protein sequence ID" value="GHF18870.1"/>
    <property type="molecule type" value="Genomic_DNA"/>
</dbReference>